<keyword evidence="3" id="KW-1185">Reference proteome</keyword>
<evidence type="ECO:0000313" key="3">
    <source>
        <dbReference type="Proteomes" id="UP000092993"/>
    </source>
</evidence>
<evidence type="ECO:0000313" key="2">
    <source>
        <dbReference type="EMBL" id="OBZ78037.1"/>
    </source>
</evidence>
<reference evidence="2 3" key="1">
    <citation type="submission" date="2016-03" db="EMBL/GenBank/DDBJ databases">
        <title>Whole genome sequencing of Grifola frondosa 9006-11.</title>
        <authorList>
            <person name="Min B."/>
            <person name="Park H."/>
            <person name="Kim J.-G."/>
            <person name="Cho H."/>
            <person name="Oh Y.-L."/>
            <person name="Kong W.-S."/>
            <person name="Choi I.-G."/>
        </authorList>
    </citation>
    <scope>NUCLEOTIDE SEQUENCE [LARGE SCALE GENOMIC DNA]</scope>
    <source>
        <strain evidence="2 3">9006-11</strain>
    </source>
</reference>
<name>A0A1C7MN03_GRIFR</name>
<organism evidence="2 3">
    <name type="scientific">Grifola frondosa</name>
    <name type="common">Maitake</name>
    <name type="synonym">Polyporus frondosus</name>
    <dbReference type="NCBI Taxonomy" id="5627"/>
    <lineage>
        <taxon>Eukaryota</taxon>
        <taxon>Fungi</taxon>
        <taxon>Dikarya</taxon>
        <taxon>Basidiomycota</taxon>
        <taxon>Agaricomycotina</taxon>
        <taxon>Agaricomycetes</taxon>
        <taxon>Polyporales</taxon>
        <taxon>Grifolaceae</taxon>
        <taxon>Grifola</taxon>
    </lineage>
</organism>
<dbReference type="AlphaFoldDB" id="A0A1C7MN03"/>
<proteinExistence type="predicted"/>
<feature type="region of interest" description="Disordered" evidence="1">
    <location>
        <begin position="1"/>
        <end position="32"/>
    </location>
</feature>
<dbReference type="EMBL" id="LUGG01000002">
    <property type="protein sequence ID" value="OBZ78037.1"/>
    <property type="molecule type" value="Genomic_DNA"/>
</dbReference>
<accession>A0A1C7MN03</accession>
<feature type="compositionally biased region" description="Polar residues" evidence="1">
    <location>
        <begin position="18"/>
        <end position="29"/>
    </location>
</feature>
<evidence type="ECO:0000256" key="1">
    <source>
        <dbReference type="SAM" id="MobiDB-lite"/>
    </source>
</evidence>
<sequence>MDSICGVHGRNSRKQDSHFGQGSMDSSTADLDATEGLSARTAVEGLQGEVLIRKDAILAIVDAESDTG</sequence>
<dbReference type="Proteomes" id="UP000092993">
    <property type="component" value="Unassembled WGS sequence"/>
</dbReference>
<gene>
    <name evidence="2" type="ORF">A0H81_01840</name>
</gene>
<protein>
    <submittedName>
        <fullName evidence="2">Uncharacterized protein</fullName>
    </submittedName>
</protein>
<comment type="caution">
    <text evidence="2">The sequence shown here is derived from an EMBL/GenBank/DDBJ whole genome shotgun (WGS) entry which is preliminary data.</text>
</comment>